<organism evidence="3 4">
    <name type="scientific">Psychromarinibacter halotolerans</name>
    <dbReference type="NCBI Taxonomy" id="1775175"/>
    <lineage>
        <taxon>Bacteria</taxon>
        <taxon>Pseudomonadati</taxon>
        <taxon>Pseudomonadota</taxon>
        <taxon>Alphaproteobacteria</taxon>
        <taxon>Rhodobacterales</taxon>
        <taxon>Paracoccaceae</taxon>
        <taxon>Psychromarinibacter</taxon>
    </lineage>
</organism>
<evidence type="ECO:0000256" key="2">
    <source>
        <dbReference type="SAM" id="Phobius"/>
    </source>
</evidence>
<proteinExistence type="predicted"/>
<protein>
    <submittedName>
        <fullName evidence="3">Uncharacterized protein</fullName>
    </submittedName>
</protein>
<keyword evidence="2" id="KW-0812">Transmembrane</keyword>
<keyword evidence="4" id="KW-1185">Reference proteome</keyword>
<keyword evidence="2" id="KW-1133">Transmembrane helix</keyword>
<dbReference type="EMBL" id="JBHRTB010000010">
    <property type="protein sequence ID" value="MFC3141729.1"/>
    <property type="molecule type" value="Genomic_DNA"/>
</dbReference>
<feature type="transmembrane region" description="Helical" evidence="2">
    <location>
        <begin position="295"/>
        <end position="317"/>
    </location>
</feature>
<gene>
    <name evidence="3" type="ORF">ACFOGP_03365</name>
</gene>
<feature type="compositionally biased region" description="Low complexity" evidence="1">
    <location>
        <begin position="143"/>
        <end position="167"/>
    </location>
</feature>
<feature type="region of interest" description="Disordered" evidence="1">
    <location>
        <begin position="142"/>
        <end position="167"/>
    </location>
</feature>
<keyword evidence="2" id="KW-0472">Membrane</keyword>
<dbReference type="RefSeq" id="WP_275632020.1">
    <property type="nucleotide sequence ID" value="NZ_JARGYD010000002.1"/>
</dbReference>
<name>A0ABV7GNB9_9RHOB</name>
<reference evidence="4" key="1">
    <citation type="journal article" date="2019" name="Int. J. Syst. Evol. Microbiol.">
        <title>The Global Catalogue of Microorganisms (GCM) 10K type strain sequencing project: providing services to taxonomists for standard genome sequencing and annotation.</title>
        <authorList>
            <consortium name="The Broad Institute Genomics Platform"/>
            <consortium name="The Broad Institute Genome Sequencing Center for Infectious Disease"/>
            <person name="Wu L."/>
            <person name="Ma J."/>
        </authorList>
    </citation>
    <scope>NUCLEOTIDE SEQUENCE [LARGE SCALE GENOMIC DNA]</scope>
    <source>
        <strain evidence="4">KCTC 52366</strain>
    </source>
</reference>
<comment type="caution">
    <text evidence="3">The sequence shown here is derived from an EMBL/GenBank/DDBJ whole genome shotgun (WGS) entry which is preliminary data.</text>
</comment>
<evidence type="ECO:0000313" key="3">
    <source>
        <dbReference type="EMBL" id="MFC3141729.1"/>
    </source>
</evidence>
<evidence type="ECO:0000256" key="1">
    <source>
        <dbReference type="SAM" id="MobiDB-lite"/>
    </source>
</evidence>
<accession>A0ABV7GNB9</accession>
<evidence type="ECO:0000313" key="4">
    <source>
        <dbReference type="Proteomes" id="UP001595632"/>
    </source>
</evidence>
<sequence>MTQRLTGSFVRLFARSEFIANSDWPDDIGLAFVVADGVPQQIHPFHENESSTAVLDRIEQQTGDLTDYGIHSVNAEDRYGRHAFSFDRDLLRLLEDRIAEDEQLLEDAETLAINVRFAQDMGMDYTPAPVAARLMQSPVQPVAAEPADLPDPAQPAEAELAQEQPPQESTQTYAFLGYHYYSPSDPTLPLLETATLETKASGEVVLRFDTDGPRIACNPDELLVRWDRTGFALPAYSCVVDNKLASCVELPAGLVPAPIARRRSSTRPIVSMVDDMLQVSYTATPSKAPRPRSRLAAALGITAFVAASLAVTALFVMERFESVAHATTPVEALRSEMFR</sequence>
<dbReference type="Proteomes" id="UP001595632">
    <property type="component" value="Unassembled WGS sequence"/>
</dbReference>